<keyword evidence="1" id="KW-0812">Transmembrane</keyword>
<reference evidence="3 4" key="1">
    <citation type="journal article" date="2017" name="Arch. Microbiol.">
        <title>Mariprofundus micogutta sp. nov., a novel iron-oxidizing zetaproteobacterium isolated from a deep-sea hydrothermal field at the Bayonnaise knoll of the Izu-Ogasawara arc, and a description of Mariprofundales ord. nov. and Zetaproteobacteria classis nov.</title>
        <authorList>
            <person name="Makita H."/>
            <person name="Tanaka E."/>
            <person name="Mitsunobu S."/>
            <person name="Miyazaki M."/>
            <person name="Nunoura T."/>
            <person name="Uematsu K."/>
            <person name="Takaki Y."/>
            <person name="Nishi S."/>
            <person name="Shimamura S."/>
            <person name="Takai K."/>
        </authorList>
    </citation>
    <scope>NUCLEOTIDE SEQUENCE [LARGE SCALE GENOMIC DNA]</scope>
    <source>
        <strain evidence="3 4">ET2</strain>
    </source>
</reference>
<dbReference type="EMBL" id="BDFD01000003">
    <property type="protein sequence ID" value="GAV19602.1"/>
    <property type="molecule type" value="Genomic_DNA"/>
</dbReference>
<dbReference type="RefSeq" id="WP_072658816.1">
    <property type="nucleotide sequence ID" value="NZ_BDFD01000003.1"/>
</dbReference>
<protein>
    <submittedName>
        <fullName evidence="3">Phospholipid/cholesterol/gamma-HCH transport system substrate-binding protein</fullName>
    </submittedName>
</protein>
<feature type="transmembrane region" description="Helical" evidence="1">
    <location>
        <begin position="7"/>
        <end position="27"/>
    </location>
</feature>
<dbReference type="GO" id="GO:0005548">
    <property type="term" value="F:phospholipid transporter activity"/>
    <property type="evidence" value="ECO:0007669"/>
    <property type="project" value="TreeGrafter"/>
</dbReference>
<dbReference type="GO" id="GO:0005543">
    <property type="term" value="F:phospholipid binding"/>
    <property type="evidence" value="ECO:0007669"/>
    <property type="project" value="TreeGrafter"/>
</dbReference>
<dbReference type="NCBIfam" id="TIGR04430">
    <property type="entry name" value="OM_asym_MlaD"/>
    <property type="match status" value="1"/>
</dbReference>
<evidence type="ECO:0000256" key="1">
    <source>
        <dbReference type="SAM" id="Phobius"/>
    </source>
</evidence>
<proteinExistence type="predicted"/>
<dbReference type="PANTHER" id="PTHR33371">
    <property type="entry name" value="INTERMEMBRANE PHOSPHOLIPID TRANSPORT SYSTEM BINDING PROTEIN MLAD-RELATED"/>
    <property type="match status" value="1"/>
</dbReference>
<dbReference type="Pfam" id="PF02470">
    <property type="entry name" value="MlaD"/>
    <property type="match status" value="1"/>
</dbReference>
<evidence type="ECO:0000313" key="3">
    <source>
        <dbReference type="EMBL" id="GAV19602.1"/>
    </source>
</evidence>
<evidence type="ECO:0000259" key="2">
    <source>
        <dbReference type="Pfam" id="PF02470"/>
    </source>
</evidence>
<keyword evidence="1" id="KW-1133">Transmembrane helix</keyword>
<organism evidence="3 4">
    <name type="scientific">Mariprofundus micogutta</name>
    <dbReference type="NCBI Taxonomy" id="1921010"/>
    <lineage>
        <taxon>Bacteria</taxon>
        <taxon>Pseudomonadati</taxon>
        <taxon>Pseudomonadota</taxon>
        <taxon>Candidatius Mariprofundia</taxon>
        <taxon>Mariprofundales</taxon>
        <taxon>Mariprofundaceae</taxon>
        <taxon>Mariprofundus</taxon>
    </lineage>
</organism>
<feature type="domain" description="Mce/MlaD" evidence="2">
    <location>
        <begin position="39"/>
        <end position="115"/>
    </location>
</feature>
<dbReference type="InterPro" id="IPR003399">
    <property type="entry name" value="Mce/MlaD"/>
</dbReference>
<dbReference type="InterPro" id="IPR030970">
    <property type="entry name" value="ABC_MlaD"/>
</dbReference>
<evidence type="ECO:0000313" key="4">
    <source>
        <dbReference type="Proteomes" id="UP000231632"/>
    </source>
</evidence>
<keyword evidence="4" id="KW-1185">Reference proteome</keyword>
<dbReference type="Proteomes" id="UP000231632">
    <property type="component" value="Unassembled WGS sequence"/>
</dbReference>
<sequence length="149" mass="16017">MQQYRKVEMTVGVFVFLGLVAIAWLALKVGQVGGIGESGYTLTADFDDAGGVRKGSDIMMAGVIIGRVDAVSLTDNDHATMILRIHEGVAITEDAFASVRTKGIIGDRYIRITQGMEDDALVAGSEIEETESAINIEDLISKYIFSGKE</sequence>
<gene>
    <name evidence="3" type="ORF">MMIC_P0550</name>
</gene>
<keyword evidence="1" id="KW-0472">Membrane</keyword>
<dbReference type="PANTHER" id="PTHR33371:SF4">
    <property type="entry name" value="INTERMEMBRANE PHOSPHOLIPID TRANSPORT SYSTEM BINDING PROTEIN MLAD"/>
    <property type="match status" value="1"/>
</dbReference>
<name>A0A1L8CL27_9PROT</name>
<accession>A0A1L8CL27</accession>
<dbReference type="STRING" id="1921010.MMIC_P0550"/>
<comment type="caution">
    <text evidence="3">The sequence shown here is derived from an EMBL/GenBank/DDBJ whole genome shotgun (WGS) entry which is preliminary data.</text>
</comment>
<dbReference type="InterPro" id="IPR052336">
    <property type="entry name" value="MlaD_Phospholipid_Transporter"/>
</dbReference>
<dbReference type="AlphaFoldDB" id="A0A1L8CL27"/>